<evidence type="ECO:0000313" key="2">
    <source>
        <dbReference type="Proteomes" id="UP001589532"/>
    </source>
</evidence>
<organism evidence="1 2">
    <name type="scientific">Nonomuraea helvata</name>
    <dbReference type="NCBI Taxonomy" id="37484"/>
    <lineage>
        <taxon>Bacteria</taxon>
        <taxon>Bacillati</taxon>
        <taxon>Actinomycetota</taxon>
        <taxon>Actinomycetes</taxon>
        <taxon>Streptosporangiales</taxon>
        <taxon>Streptosporangiaceae</taxon>
        <taxon>Nonomuraea</taxon>
    </lineage>
</organism>
<dbReference type="EMBL" id="JBHMBW010000023">
    <property type="protein sequence ID" value="MFB9626530.1"/>
    <property type="molecule type" value="Genomic_DNA"/>
</dbReference>
<name>A0ABV5S4D0_9ACTN</name>
<evidence type="ECO:0000313" key="1">
    <source>
        <dbReference type="EMBL" id="MFB9626530.1"/>
    </source>
</evidence>
<accession>A0ABV5S4D0</accession>
<sequence length="80" mass="8765">MCYLGLMMATTAMSMPHAAHRDGGNSWNSGNYWSKGRQINSGNFSFAKNSPKSNNVHGGSNFANGFQCFIERKSIVKRGC</sequence>
<reference evidence="1 2" key="1">
    <citation type="submission" date="2024-09" db="EMBL/GenBank/DDBJ databases">
        <authorList>
            <person name="Sun Q."/>
            <person name="Mori K."/>
        </authorList>
    </citation>
    <scope>NUCLEOTIDE SEQUENCE [LARGE SCALE GENOMIC DNA]</scope>
    <source>
        <strain evidence="1 2">JCM 3143</strain>
    </source>
</reference>
<gene>
    <name evidence="1" type="ORF">ACFFSA_25880</name>
</gene>
<dbReference type="Proteomes" id="UP001589532">
    <property type="component" value="Unassembled WGS sequence"/>
</dbReference>
<comment type="caution">
    <text evidence="1">The sequence shown here is derived from an EMBL/GenBank/DDBJ whole genome shotgun (WGS) entry which is preliminary data.</text>
</comment>
<dbReference type="RefSeq" id="WP_345001030.1">
    <property type="nucleotide sequence ID" value="NZ_BAAAXV010000009.1"/>
</dbReference>
<proteinExistence type="predicted"/>
<protein>
    <recommendedName>
        <fullName evidence="3">Lactococcin 972 family bacteriocin</fullName>
    </recommendedName>
</protein>
<keyword evidence="2" id="KW-1185">Reference proteome</keyword>
<evidence type="ECO:0008006" key="3">
    <source>
        <dbReference type="Google" id="ProtNLM"/>
    </source>
</evidence>